<dbReference type="Pfam" id="PF13384">
    <property type="entry name" value="HTH_23"/>
    <property type="match status" value="1"/>
</dbReference>
<sequence length="280" mass="30552">MSDLQNTLDRLPAQFVAPTAAVWTTREQMRAMKMVNEACPGLDGNALSNTLKSASTHFQKNGTLDGWSPKRHSVGSEFARIDREASAQRRAALQAAGFKPRYATAPEVRHVMKTAHDVCMTEGAKPSAAAMLRDAGVPAKEATRLASKSSRNIATEWQAQSQHPARTAMREQGVLTRRKENAATSGTLAGTVAALYSLADHTKDRQRLSAVESRQDAMQREIEVLRAQLAQHEVRMDVADAGLDPRAEALRLHSDGLGYKAIATRIGRSQSTVRNWIKAA</sequence>
<name>A0A193SU59_9PSED</name>
<gene>
    <name evidence="2" type="ORF">PL963_03348</name>
</gene>
<protein>
    <submittedName>
        <fullName evidence="2">Uncharacterized protein</fullName>
    </submittedName>
</protein>
<dbReference type="RefSeq" id="WP_065350125.1">
    <property type="nucleotide sequence ID" value="NZ_LT222319.1"/>
</dbReference>
<dbReference type="InterPro" id="IPR036388">
    <property type="entry name" value="WH-like_DNA-bd_sf"/>
</dbReference>
<keyword evidence="1" id="KW-0175">Coiled coil</keyword>
<proteinExistence type="predicted"/>
<evidence type="ECO:0000313" key="3">
    <source>
        <dbReference type="Proteomes" id="UP000239025"/>
    </source>
</evidence>
<dbReference type="EMBL" id="LT963395">
    <property type="protein sequence ID" value="SOS21443.1"/>
    <property type="molecule type" value="Genomic_DNA"/>
</dbReference>
<dbReference type="Proteomes" id="UP000239025">
    <property type="component" value="Chromosome 1"/>
</dbReference>
<reference evidence="3" key="1">
    <citation type="submission" date="2017-11" db="EMBL/GenBank/DDBJ databases">
        <authorList>
            <person name="Blom J."/>
        </authorList>
    </citation>
    <scope>NUCLEOTIDE SEQUENCE [LARGE SCALE GENOMIC DNA]</scope>
</reference>
<accession>A0A193SU59</accession>
<dbReference type="Gene3D" id="1.10.10.10">
    <property type="entry name" value="Winged helix-like DNA-binding domain superfamily/Winged helix DNA-binding domain"/>
    <property type="match status" value="1"/>
</dbReference>
<evidence type="ECO:0000256" key="1">
    <source>
        <dbReference type="SAM" id="Coils"/>
    </source>
</evidence>
<evidence type="ECO:0000313" key="2">
    <source>
        <dbReference type="EMBL" id="SOS21443.1"/>
    </source>
</evidence>
<feature type="coiled-coil region" evidence="1">
    <location>
        <begin position="208"/>
        <end position="235"/>
    </location>
</feature>
<organism evidence="2 3">
    <name type="scientific">Pseudomonas cerasi</name>
    <dbReference type="NCBI Taxonomy" id="1583341"/>
    <lineage>
        <taxon>Bacteria</taxon>
        <taxon>Pseudomonadati</taxon>
        <taxon>Pseudomonadota</taxon>
        <taxon>Gammaproteobacteria</taxon>
        <taxon>Pseudomonadales</taxon>
        <taxon>Pseudomonadaceae</taxon>
        <taxon>Pseudomonas</taxon>
    </lineage>
</organism>
<dbReference type="AlphaFoldDB" id="A0A193SU59"/>
<keyword evidence="3" id="KW-1185">Reference proteome</keyword>